<keyword evidence="9" id="KW-0812">Transmembrane</keyword>
<reference evidence="11 12" key="1">
    <citation type="submission" date="2020-08" db="EMBL/GenBank/DDBJ databases">
        <title>Genomic Encyclopedia of Type Strains, Phase IV (KMG-IV): sequencing the most valuable type-strain genomes for metagenomic binning, comparative biology and taxonomic classification.</title>
        <authorList>
            <person name="Goeker M."/>
        </authorList>
    </citation>
    <scope>NUCLEOTIDE SEQUENCE [LARGE SCALE GENOMIC DNA]</scope>
    <source>
        <strain evidence="11 12">DSM 26723</strain>
    </source>
</reference>
<keyword evidence="5" id="KW-0547">Nucleotide-binding</keyword>
<dbReference type="InterPro" id="IPR007891">
    <property type="entry name" value="CHASE3"/>
</dbReference>
<evidence type="ECO:0000259" key="10">
    <source>
        <dbReference type="PROSITE" id="PS50109"/>
    </source>
</evidence>
<evidence type="ECO:0000256" key="2">
    <source>
        <dbReference type="ARBA" id="ARBA00012438"/>
    </source>
</evidence>
<organism evidence="11 12">
    <name type="scientific">Povalibacter uvarum</name>
    <dbReference type="NCBI Taxonomy" id="732238"/>
    <lineage>
        <taxon>Bacteria</taxon>
        <taxon>Pseudomonadati</taxon>
        <taxon>Pseudomonadota</taxon>
        <taxon>Gammaproteobacteria</taxon>
        <taxon>Steroidobacterales</taxon>
        <taxon>Steroidobacteraceae</taxon>
        <taxon>Povalibacter</taxon>
    </lineage>
</organism>
<name>A0A841HN23_9GAMM</name>
<keyword evidence="9" id="KW-0472">Membrane</keyword>
<dbReference type="Pfam" id="PF05227">
    <property type="entry name" value="CHASE3"/>
    <property type="match status" value="1"/>
</dbReference>
<dbReference type="RefSeq" id="WP_184332106.1">
    <property type="nucleotide sequence ID" value="NZ_JACHHZ010000003.1"/>
</dbReference>
<feature type="domain" description="Histidine kinase" evidence="10">
    <location>
        <begin position="261"/>
        <end position="467"/>
    </location>
</feature>
<dbReference type="Proteomes" id="UP000588068">
    <property type="component" value="Unassembled WGS sequence"/>
</dbReference>
<dbReference type="InterPro" id="IPR005467">
    <property type="entry name" value="His_kinase_dom"/>
</dbReference>
<keyword evidence="9" id="KW-1133">Transmembrane helix</keyword>
<feature type="compositionally biased region" description="Basic and acidic residues" evidence="8">
    <location>
        <begin position="447"/>
        <end position="463"/>
    </location>
</feature>
<evidence type="ECO:0000256" key="1">
    <source>
        <dbReference type="ARBA" id="ARBA00000085"/>
    </source>
</evidence>
<dbReference type="EC" id="2.7.13.3" evidence="2"/>
<evidence type="ECO:0000256" key="4">
    <source>
        <dbReference type="ARBA" id="ARBA00022679"/>
    </source>
</evidence>
<keyword evidence="3" id="KW-0597">Phosphoprotein</keyword>
<feature type="region of interest" description="Disordered" evidence="8">
    <location>
        <begin position="406"/>
        <end position="427"/>
    </location>
</feature>
<dbReference type="SUPFAM" id="SSF55874">
    <property type="entry name" value="ATPase domain of HSP90 chaperone/DNA topoisomerase II/histidine kinase"/>
    <property type="match status" value="1"/>
</dbReference>
<keyword evidence="6 11" id="KW-0418">Kinase</keyword>
<dbReference type="InterPro" id="IPR003594">
    <property type="entry name" value="HATPase_dom"/>
</dbReference>
<dbReference type="InterPro" id="IPR011495">
    <property type="entry name" value="Sig_transdc_His_kin_sub2_dim/P"/>
</dbReference>
<evidence type="ECO:0000256" key="7">
    <source>
        <dbReference type="ARBA" id="ARBA00022840"/>
    </source>
</evidence>
<dbReference type="PANTHER" id="PTHR41523:SF8">
    <property type="entry name" value="ETHYLENE RESPONSE SENSOR PROTEIN"/>
    <property type="match status" value="1"/>
</dbReference>
<proteinExistence type="predicted"/>
<dbReference type="InterPro" id="IPR036890">
    <property type="entry name" value="HATPase_C_sf"/>
</dbReference>
<accession>A0A841HN23</accession>
<comment type="caution">
    <text evidence="11">The sequence shown here is derived from an EMBL/GenBank/DDBJ whole genome shotgun (WGS) entry which is preliminary data.</text>
</comment>
<sequence>MQELGKKATRISRALVVTVVLCFLMLLVSTVVLVGMSRTAVRTDEWIAHTLDVKQALDVLLTTIGDAEAGQRGYLITGQAQFLVDFRAAHDSVPALVQKLRGLVAEDPVQLARVDALTPAIDRRFEAIRETLDLVATNDRAQIARIVSTRGAAAMREIRERISQMDASENRLLLERRRQAAVIRDQFVRAVSAMVIVAGIFAVMALLSVRAYMQGLDQSQRRLAAHHAELEAKVAERTAELSRSTELAERERGRAEALLTDVNHRVGNNLALVSSFLTMQQRAVTSPEAVKALSAARARVQAVASAHRKLRLGADFATVRADEVLGAVLDDICAGFPADGRIQVRYELSPLEIHARDAVSLGVLTSELVMNAVKHGFRGDDSGEVRVVFSGQGEAPFLEVIDDGVGYESNNNSQGSDRSTGTDGGGLGTRIIDMVARQFGSQSQKSPARDDAHRPGTRVRVDLPRLQLMQQA</sequence>
<evidence type="ECO:0000313" key="11">
    <source>
        <dbReference type="EMBL" id="MBB6093568.1"/>
    </source>
</evidence>
<dbReference type="EMBL" id="JACHHZ010000003">
    <property type="protein sequence ID" value="MBB6093568.1"/>
    <property type="molecule type" value="Genomic_DNA"/>
</dbReference>
<evidence type="ECO:0000256" key="6">
    <source>
        <dbReference type="ARBA" id="ARBA00022777"/>
    </source>
</evidence>
<dbReference type="PANTHER" id="PTHR41523">
    <property type="entry name" value="TWO-COMPONENT SYSTEM SENSOR PROTEIN"/>
    <property type="match status" value="1"/>
</dbReference>
<evidence type="ECO:0000313" key="12">
    <source>
        <dbReference type="Proteomes" id="UP000588068"/>
    </source>
</evidence>
<feature type="region of interest" description="Disordered" evidence="8">
    <location>
        <begin position="439"/>
        <end position="472"/>
    </location>
</feature>
<dbReference type="PROSITE" id="PS50109">
    <property type="entry name" value="HIS_KIN"/>
    <property type="match status" value="1"/>
</dbReference>
<dbReference type="Pfam" id="PF07568">
    <property type="entry name" value="HisKA_2"/>
    <property type="match status" value="1"/>
</dbReference>
<dbReference type="CDD" id="cd19410">
    <property type="entry name" value="HK9-like_sensor"/>
    <property type="match status" value="1"/>
</dbReference>
<dbReference type="Pfam" id="PF02518">
    <property type="entry name" value="HATPase_c"/>
    <property type="match status" value="1"/>
</dbReference>
<evidence type="ECO:0000256" key="5">
    <source>
        <dbReference type="ARBA" id="ARBA00022741"/>
    </source>
</evidence>
<dbReference type="GO" id="GO:0004673">
    <property type="term" value="F:protein histidine kinase activity"/>
    <property type="evidence" value="ECO:0007669"/>
    <property type="project" value="UniProtKB-EC"/>
</dbReference>
<dbReference type="Gene3D" id="3.30.565.10">
    <property type="entry name" value="Histidine kinase-like ATPase, C-terminal domain"/>
    <property type="match status" value="1"/>
</dbReference>
<dbReference type="GO" id="GO:0005524">
    <property type="term" value="F:ATP binding"/>
    <property type="evidence" value="ECO:0007669"/>
    <property type="project" value="UniProtKB-KW"/>
</dbReference>
<dbReference type="AlphaFoldDB" id="A0A841HN23"/>
<feature type="transmembrane region" description="Helical" evidence="9">
    <location>
        <begin position="187"/>
        <end position="213"/>
    </location>
</feature>
<keyword evidence="4" id="KW-0808">Transferase</keyword>
<evidence type="ECO:0000256" key="8">
    <source>
        <dbReference type="SAM" id="MobiDB-lite"/>
    </source>
</evidence>
<protein>
    <recommendedName>
        <fullName evidence="2">histidine kinase</fullName>
        <ecNumber evidence="2">2.7.13.3</ecNumber>
    </recommendedName>
</protein>
<evidence type="ECO:0000256" key="9">
    <source>
        <dbReference type="SAM" id="Phobius"/>
    </source>
</evidence>
<keyword evidence="12" id="KW-1185">Reference proteome</keyword>
<feature type="transmembrane region" description="Helical" evidence="9">
    <location>
        <begin position="14"/>
        <end position="34"/>
    </location>
</feature>
<evidence type="ECO:0000256" key="3">
    <source>
        <dbReference type="ARBA" id="ARBA00022553"/>
    </source>
</evidence>
<dbReference type="SMART" id="SM00387">
    <property type="entry name" value="HATPase_c"/>
    <property type="match status" value="1"/>
</dbReference>
<gene>
    <name evidence="11" type="ORF">HNQ60_002449</name>
</gene>
<keyword evidence="7" id="KW-0067">ATP-binding</keyword>
<comment type="catalytic activity">
    <reaction evidence="1">
        <text>ATP + protein L-histidine = ADP + protein N-phospho-L-histidine.</text>
        <dbReference type="EC" id="2.7.13.3"/>
    </reaction>
</comment>